<organism evidence="7 8">
    <name type="scientific">Ignelater luminosus</name>
    <name type="common">Cucubano</name>
    <name type="synonym">Pyrophorus luminosus</name>
    <dbReference type="NCBI Taxonomy" id="2038154"/>
    <lineage>
        <taxon>Eukaryota</taxon>
        <taxon>Metazoa</taxon>
        <taxon>Ecdysozoa</taxon>
        <taxon>Arthropoda</taxon>
        <taxon>Hexapoda</taxon>
        <taxon>Insecta</taxon>
        <taxon>Pterygota</taxon>
        <taxon>Neoptera</taxon>
        <taxon>Endopterygota</taxon>
        <taxon>Coleoptera</taxon>
        <taxon>Polyphaga</taxon>
        <taxon>Elateriformia</taxon>
        <taxon>Elateroidea</taxon>
        <taxon>Elateridae</taxon>
        <taxon>Agrypninae</taxon>
        <taxon>Pyrophorini</taxon>
        <taxon>Ignelater</taxon>
    </lineage>
</organism>
<dbReference type="GO" id="GO:0001786">
    <property type="term" value="F:phosphatidylserine binding"/>
    <property type="evidence" value="ECO:0007669"/>
    <property type="project" value="TreeGrafter"/>
</dbReference>
<evidence type="ECO:0000256" key="2">
    <source>
        <dbReference type="ARBA" id="ARBA00022737"/>
    </source>
</evidence>
<dbReference type="GO" id="GO:0005634">
    <property type="term" value="C:nucleus"/>
    <property type="evidence" value="ECO:0007669"/>
    <property type="project" value="TreeGrafter"/>
</dbReference>
<keyword evidence="8" id="KW-1185">Reference proteome</keyword>
<evidence type="ECO:0000256" key="3">
    <source>
        <dbReference type="ARBA" id="ARBA00022837"/>
    </source>
</evidence>
<proteinExistence type="inferred from homology"/>
<accession>A0A8K0DBJ8</accession>
<dbReference type="FunFam" id="1.10.220.10:FF:000003">
    <property type="entry name" value="Annexin"/>
    <property type="match status" value="1"/>
</dbReference>
<dbReference type="InterPro" id="IPR001464">
    <property type="entry name" value="Annexin"/>
</dbReference>
<keyword evidence="2 6" id="KW-0677">Repeat</keyword>
<dbReference type="PROSITE" id="PS51897">
    <property type="entry name" value="ANNEXIN_2"/>
    <property type="match status" value="4"/>
</dbReference>
<dbReference type="PANTHER" id="PTHR10502:SF102">
    <property type="entry name" value="ANNEXIN B11"/>
    <property type="match status" value="1"/>
</dbReference>
<dbReference type="PANTHER" id="PTHR10502">
    <property type="entry name" value="ANNEXIN"/>
    <property type="match status" value="1"/>
</dbReference>
<sequence>MGESPAEIMPKTHGATIQPNPIEAETLDVELSIRRSTTESVVSTTPVLESINKEATDFYEPKVDAEAIHDALEASPVDTKTIVQVLAGRTGAQRLKIVEEYKILYKSKLAEDLNQKLEGWFKELMVAVVTPLIDYYVKELYEAMYGRGTDEDTLIDIICTSSSQQIREIVAVFKDTYKEPLESYIQIDTSGYFKELLLALISANRDQSETVNSEQAAADAKTLYQAGEGMFGTDESTFITILTQRNYKQLKQIFDEYQKLTGHSLEDAIQIEFSGFVKRGLLAIIKTVLNLPSYFADRLHASMSGTGTYNKHLIRIVATRSDIDLFLVRIYYNLNYEVTLEEDIIDDTSGDYRTGLLRLVEGN</sequence>
<dbReference type="InterPro" id="IPR037104">
    <property type="entry name" value="Annexin_sf"/>
</dbReference>
<gene>
    <name evidence="7" type="ORF">ILUMI_08316</name>
</gene>
<protein>
    <recommendedName>
        <fullName evidence="6">Annexin</fullName>
    </recommendedName>
</protein>
<evidence type="ECO:0000256" key="1">
    <source>
        <dbReference type="ARBA" id="ARBA00007831"/>
    </source>
</evidence>
<dbReference type="SUPFAM" id="SSF47874">
    <property type="entry name" value="Annexin"/>
    <property type="match status" value="1"/>
</dbReference>
<keyword evidence="5 6" id="KW-0111">Calcium/phospholipid-binding</keyword>
<dbReference type="InterPro" id="IPR018502">
    <property type="entry name" value="Annexin_repeat"/>
</dbReference>
<comment type="caution">
    <text evidence="7">The sequence shown here is derived from an EMBL/GenBank/DDBJ whole genome shotgun (WGS) entry which is preliminary data.</text>
</comment>
<name>A0A8K0DBJ8_IGNLU</name>
<reference evidence="7" key="1">
    <citation type="submission" date="2019-08" db="EMBL/GenBank/DDBJ databases">
        <title>The genome of the North American firefly Photinus pyralis.</title>
        <authorList>
            <consortium name="Photinus pyralis genome working group"/>
            <person name="Fallon T.R."/>
            <person name="Sander Lower S.E."/>
            <person name="Weng J.-K."/>
        </authorList>
    </citation>
    <scope>NUCLEOTIDE SEQUENCE</scope>
    <source>
        <strain evidence="7">TRF0915ILg1</strain>
        <tissue evidence="7">Whole body</tissue>
    </source>
</reference>
<comment type="similarity">
    <text evidence="1 6">Belongs to the annexin family.</text>
</comment>
<dbReference type="Pfam" id="PF00191">
    <property type="entry name" value="Annexin"/>
    <property type="match status" value="4"/>
</dbReference>
<evidence type="ECO:0000313" key="7">
    <source>
        <dbReference type="EMBL" id="KAF2897865.1"/>
    </source>
</evidence>
<dbReference type="GO" id="GO:0005886">
    <property type="term" value="C:plasma membrane"/>
    <property type="evidence" value="ECO:0007669"/>
    <property type="project" value="TreeGrafter"/>
</dbReference>
<dbReference type="Proteomes" id="UP000801492">
    <property type="component" value="Unassembled WGS sequence"/>
</dbReference>
<dbReference type="FunFam" id="1.10.220.10:FF:000002">
    <property type="entry name" value="Annexin"/>
    <property type="match status" value="1"/>
</dbReference>
<dbReference type="OrthoDB" id="37886at2759"/>
<dbReference type="AlphaFoldDB" id="A0A8K0DBJ8"/>
<dbReference type="GO" id="GO:0005509">
    <property type="term" value="F:calcium ion binding"/>
    <property type="evidence" value="ECO:0007669"/>
    <property type="project" value="InterPro"/>
</dbReference>
<dbReference type="SMART" id="SM00335">
    <property type="entry name" value="ANX"/>
    <property type="match status" value="4"/>
</dbReference>
<keyword evidence="4 6" id="KW-0041">Annexin</keyword>
<dbReference type="GO" id="GO:0005737">
    <property type="term" value="C:cytoplasm"/>
    <property type="evidence" value="ECO:0007669"/>
    <property type="project" value="TreeGrafter"/>
</dbReference>
<dbReference type="PRINTS" id="PR00196">
    <property type="entry name" value="ANNEXIN"/>
</dbReference>
<dbReference type="EMBL" id="VTPC01003895">
    <property type="protein sequence ID" value="KAF2897865.1"/>
    <property type="molecule type" value="Genomic_DNA"/>
</dbReference>
<dbReference type="InterPro" id="IPR018252">
    <property type="entry name" value="Annexin_repeat_CS"/>
</dbReference>
<dbReference type="Gene3D" id="1.10.220.10">
    <property type="entry name" value="Annexin"/>
    <property type="match status" value="4"/>
</dbReference>
<evidence type="ECO:0000256" key="5">
    <source>
        <dbReference type="ARBA" id="ARBA00023302"/>
    </source>
</evidence>
<keyword evidence="3 6" id="KW-0106">Calcium</keyword>
<dbReference type="FunFam" id="1.10.220.10:FF:000001">
    <property type="entry name" value="Annexin"/>
    <property type="match status" value="1"/>
</dbReference>
<dbReference type="GO" id="GO:0005544">
    <property type="term" value="F:calcium-dependent phospholipid binding"/>
    <property type="evidence" value="ECO:0007669"/>
    <property type="project" value="UniProtKB-KW"/>
</dbReference>
<evidence type="ECO:0000256" key="4">
    <source>
        <dbReference type="ARBA" id="ARBA00023216"/>
    </source>
</evidence>
<dbReference type="GO" id="GO:0012506">
    <property type="term" value="C:vesicle membrane"/>
    <property type="evidence" value="ECO:0007669"/>
    <property type="project" value="TreeGrafter"/>
</dbReference>
<dbReference type="PROSITE" id="PS00223">
    <property type="entry name" value="ANNEXIN_1"/>
    <property type="match status" value="1"/>
</dbReference>
<evidence type="ECO:0000256" key="6">
    <source>
        <dbReference type="RuleBase" id="RU003540"/>
    </source>
</evidence>
<comment type="domain">
    <text evidence="6">A pair of annexin repeats may form one binding site for calcium and phospholipid.</text>
</comment>
<evidence type="ECO:0000313" key="8">
    <source>
        <dbReference type="Proteomes" id="UP000801492"/>
    </source>
</evidence>